<dbReference type="PIRSF" id="PIRSF016897">
    <property type="entry name" value="GlpP"/>
    <property type="match status" value="1"/>
</dbReference>
<dbReference type="RefSeq" id="WP_113806230.1">
    <property type="nucleotide sequence ID" value="NZ_QOCW01000010.1"/>
</dbReference>
<keyword evidence="1" id="KW-0804">Transcription</keyword>
<gene>
    <name evidence="2" type="ORF">DS031_11515</name>
</gene>
<dbReference type="GO" id="GO:0003723">
    <property type="term" value="F:RNA binding"/>
    <property type="evidence" value="ECO:0007669"/>
    <property type="project" value="UniProtKB-KW"/>
</dbReference>
<dbReference type="GO" id="GO:0001072">
    <property type="term" value="F:transcription antitermination factor activity, RNA binding"/>
    <property type="evidence" value="ECO:0007669"/>
    <property type="project" value="TreeGrafter"/>
</dbReference>
<organism evidence="2 3">
    <name type="scientific">Bacillus taeanensis</name>
    <dbReference type="NCBI Taxonomy" id="273032"/>
    <lineage>
        <taxon>Bacteria</taxon>
        <taxon>Bacillati</taxon>
        <taxon>Bacillota</taxon>
        <taxon>Bacilli</taxon>
        <taxon>Bacillales</taxon>
        <taxon>Bacillaceae</taxon>
        <taxon>Bacillus</taxon>
    </lineage>
</organism>
<dbReference type="InterPro" id="IPR006699">
    <property type="entry name" value="GlpP"/>
</dbReference>
<protein>
    <recommendedName>
        <fullName evidence="1">Glycerol uptake operon antiterminator regulatory protein</fullName>
    </recommendedName>
</protein>
<dbReference type="Gene3D" id="3.20.20.70">
    <property type="entry name" value="Aldolase class I"/>
    <property type="match status" value="1"/>
</dbReference>
<name>A0A366XT36_9BACI</name>
<evidence type="ECO:0000256" key="1">
    <source>
        <dbReference type="PIRNR" id="PIRNR016897"/>
    </source>
</evidence>
<reference evidence="2 3" key="1">
    <citation type="submission" date="2018-07" db="EMBL/GenBank/DDBJ databases">
        <title>Lottiidibacillus patelloidae gen. nov., sp. nov., isolated from the intestinal tract of a marine limpet and the reclassification of B. taeanensis BH030017T, B. algicola KMM 3737T and B. hwajinpoensis SW-72T as genus Lottiidibacillus.</title>
        <authorList>
            <person name="Liu R."/>
            <person name="Huang Z."/>
        </authorList>
    </citation>
    <scope>NUCLEOTIDE SEQUENCE [LARGE SCALE GENOMIC DNA]</scope>
    <source>
        <strain evidence="2 3">BH030017</strain>
    </source>
</reference>
<dbReference type="OrthoDB" id="9799580at2"/>
<keyword evidence="1" id="KW-0694">RNA-binding</keyword>
<comment type="caution">
    <text evidence="2">The sequence shown here is derived from an EMBL/GenBank/DDBJ whole genome shotgun (WGS) entry which is preliminary data.</text>
</comment>
<comment type="function">
    <text evidence="1">Regulates expression of the glpD operon. In the presence of glycerol 3-phosphate (G3P) causes antitermination of transcription of glpD at the inverted repeat of the leader region to enhance its transcription. Binds and stabilizes glpD leader mRNA.</text>
</comment>
<dbReference type="Pfam" id="PF04309">
    <property type="entry name" value="G3P_antiterm"/>
    <property type="match status" value="1"/>
</dbReference>
<dbReference type="PANTHER" id="PTHR35787">
    <property type="entry name" value="GLYCEROL UPTAKE OPERON ANTITERMINATOR REGULATORY PROTEIN"/>
    <property type="match status" value="1"/>
</dbReference>
<dbReference type="Proteomes" id="UP000253314">
    <property type="component" value="Unassembled WGS sequence"/>
</dbReference>
<accession>A0A366XT36</accession>
<proteinExistence type="predicted"/>
<dbReference type="EMBL" id="QOCW01000010">
    <property type="protein sequence ID" value="RBW69540.1"/>
    <property type="molecule type" value="Genomic_DNA"/>
</dbReference>
<evidence type="ECO:0000313" key="3">
    <source>
        <dbReference type="Proteomes" id="UP000253314"/>
    </source>
</evidence>
<keyword evidence="3" id="KW-1185">Reference proteome</keyword>
<keyword evidence="1" id="KW-0319">Glycerol metabolism</keyword>
<dbReference type="GO" id="GO:0006071">
    <property type="term" value="P:glycerol metabolic process"/>
    <property type="evidence" value="ECO:0007669"/>
    <property type="project" value="UniProtKB-UniRule"/>
</dbReference>
<sequence length="181" mass="20353">MNFNGQKVLPAVKKMKDFEKILAADYQYIVLLDIHIGQLHSLMQHAKIHNKKIFLHADLIQGLKNDEYAAEFLCQTFKPFGLISTRGSVLRIAKKKGIVAIQRLFLLDTIALETSYKLVEKVRPDFIEVLPGVVPHLIKEVNEATDIPIIAGGLIRTKEEVEQVLQAGAVAVTTSRNNLWI</sequence>
<dbReference type="PANTHER" id="PTHR35787:SF1">
    <property type="entry name" value="GLYCEROL UPTAKE OPERON ANTITERMINATOR REGULATORY PROTEIN"/>
    <property type="match status" value="1"/>
</dbReference>
<dbReference type="GO" id="GO:0045893">
    <property type="term" value="P:positive regulation of DNA-templated transcription"/>
    <property type="evidence" value="ECO:0007669"/>
    <property type="project" value="TreeGrafter"/>
</dbReference>
<dbReference type="AlphaFoldDB" id="A0A366XT36"/>
<dbReference type="SUPFAM" id="SSF110391">
    <property type="entry name" value="GlpP-like"/>
    <property type="match status" value="1"/>
</dbReference>
<keyword evidence="1" id="KW-0805">Transcription regulation</keyword>
<evidence type="ECO:0000313" key="2">
    <source>
        <dbReference type="EMBL" id="RBW69540.1"/>
    </source>
</evidence>
<dbReference type="InterPro" id="IPR013785">
    <property type="entry name" value="Aldolase_TIM"/>
</dbReference>